<dbReference type="Pfam" id="PF07690">
    <property type="entry name" value="MFS_1"/>
    <property type="match status" value="1"/>
</dbReference>
<feature type="transmembrane region" description="Helical" evidence="7">
    <location>
        <begin position="214"/>
        <end position="240"/>
    </location>
</feature>
<feature type="transmembrane region" description="Helical" evidence="7">
    <location>
        <begin position="278"/>
        <end position="298"/>
    </location>
</feature>
<keyword evidence="10" id="KW-1185">Reference proteome</keyword>
<evidence type="ECO:0000256" key="4">
    <source>
        <dbReference type="ARBA" id="ARBA00022989"/>
    </source>
</evidence>
<comment type="caution">
    <text evidence="9">The sequence shown here is derived from an EMBL/GenBank/DDBJ whole genome shotgun (WGS) entry which is preliminary data.</text>
</comment>
<feature type="compositionally biased region" description="Basic and acidic residues" evidence="6">
    <location>
        <begin position="396"/>
        <end position="405"/>
    </location>
</feature>
<dbReference type="PROSITE" id="PS50850">
    <property type="entry name" value="MFS"/>
    <property type="match status" value="1"/>
</dbReference>
<keyword evidence="3 7" id="KW-0812">Transmembrane</keyword>
<evidence type="ECO:0000313" key="10">
    <source>
        <dbReference type="Proteomes" id="UP001291999"/>
    </source>
</evidence>
<feature type="transmembrane region" description="Helical" evidence="7">
    <location>
        <begin position="12"/>
        <end position="35"/>
    </location>
</feature>
<dbReference type="SUPFAM" id="SSF103473">
    <property type="entry name" value="MFS general substrate transporter"/>
    <property type="match status" value="1"/>
</dbReference>
<gene>
    <name evidence="9" type="ORF">SFC79_03625</name>
</gene>
<feature type="transmembrane region" description="Helical" evidence="7">
    <location>
        <begin position="368"/>
        <end position="388"/>
    </location>
</feature>
<evidence type="ECO:0000256" key="1">
    <source>
        <dbReference type="ARBA" id="ARBA00004651"/>
    </source>
</evidence>
<accession>A0ABU5K8B5</accession>
<sequence>MRAAFAQPGFTRLFAGLSTSMLGDSIMLLVLSIWVKTLTGSSAMAGFTFFFMCIPAIFAPLVGVWIDRIRRKPMLVWGNLLSAVAVLPLLLVRDAGDVWIIWTVAGLYGVSFVVLPAGLNGLLKELMPEQMLVDANSSIQTVKESYRLFGPLLGAALFAWLGGWAVALVDAASFLVAAAVIATIRVEEEAPEPEEGAYWDQLTDGLRHLVRDRVLGHLLIGFGLSMLVLGFTESAIFALTDHFGEPATYVSVIVSVQGIGAVAGGVASARLVRRFGEVATSTLGLVLLGLSALGIAASPAMAGVLVSIVLFGASLPLLVVAYMTILQRRTPQRLMGRVSTAAEVVMTVPSAVSLAGGAALVTLVDWRWIFLVIGVATLAGAGHVAFWLRDELRGRTTEPDPRAEEEPPVDAPAPLDPSSPLGPGVGAA</sequence>
<dbReference type="Proteomes" id="UP001291999">
    <property type="component" value="Unassembled WGS sequence"/>
</dbReference>
<feature type="region of interest" description="Disordered" evidence="6">
    <location>
        <begin position="396"/>
        <end position="428"/>
    </location>
</feature>
<feature type="transmembrane region" description="Helical" evidence="7">
    <location>
        <begin position="99"/>
        <end position="123"/>
    </location>
</feature>
<evidence type="ECO:0000256" key="2">
    <source>
        <dbReference type="ARBA" id="ARBA00022475"/>
    </source>
</evidence>
<feature type="transmembrane region" description="Helical" evidence="7">
    <location>
        <begin position="74"/>
        <end position="93"/>
    </location>
</feature>
<name>A0ABU5K8B5_9ACTN</name>
<keyword evidence="2" id="KW-1003">Cell membrane</keyword>
<feature type="domain" description="Major facilitator superfamily (MFS) profile" evidence="8">
    <location>
        <begin position="209"/>
        <end position="428"/>
    </location>
</feature>
<evidence type="ECO:0000256" key="7">
    <source>
        <dbReference type="SAM" id="Phobius"/>
    </source>
</evidence>
<dbReference type="RefSeq" id="WP_322423254.1">
    <property type="nucleotide sequence ID" value="NZ_JAXQPW010000001.1"/>
</dbReference>
<dbReference type="EMBL" id="JAXQPW010000001">
    <property type="protein sequence ID" value="MDZ5660845.1"/>
    <property type="molecule type" value="Genomic_DNA"/>
</dbReference>
<evidence type="ECO:0000256" key="5">
    <source>
        <dbReference type="ARBA" id="ARBA00023136"/>
    </source>
</evidence>
<feature type="transmembrane region" description="Helical" evidence="7">
    <location>
        <begin position="246"/>
        <end position="266"/>
    </location>
</feature>
<evidence type="ECO:0000259" key="8">
    <source>
        <dbReference type="PROSITE" id="PS50850"/>
    </source>
</evidence>
<proteinExistence type="predicted"/>
<dbReference type="PANTHER" id="PTHR23513">
    <property type="entry name" value="INTEGRAL MEMBRANE EFFLUX PROTEIN-RELATED"/>
    <property type="match status" value="1"/>
</dbReference>
<protein>
    <submittedName>
        <fullName evidence="9">MFS transporter</fullName>
    </submittedName>
</protein>
<dbReference type="InterPro" id="IPR011701">
    <property type="entry name" value="MFS"/>
</dbReference>
<dbReference type="CDD" id="cd06173">
    <property type="entry name" value="MFS_MefA_like"/>
    <property type="match status" value="1"/>
</dbReference>
<dbReference type="InterPro" id="IPR036259">
    <property type="entry name" value="MFS_trans_sf"/>
</dbReference>
<feature type="transmembrane region" description="Helical" evidence="7">
    <location>
        <begin position="304"/>
        <end position="326"/>
    </location>
</feature>
<dbReference type="PANTHER" id="PTHR23513:SF6">
    <property type="entry name" value="MAJOR FACILITATOR SUPERFAMILY ASSOCIATED DOMAIN-CONTAINING PROTEIN"/>
    <property type="match status" value="1"/>
</dbReference>
<organism evidence="9 10">
    <name type="scientific">Nocardioides renjunii</name>
    <dbReference type="NCBI Taxonomy" id="3095075"/>
    <lineage>
        <taxon>Bacteria</taxon>
        <taxon>Bacillati</taxon>
        <taxon>Actinomycetota</taxon>
        <taxon>Actinomycetes</taxon>
        <taxon>Propionibacteriales</taxon>
        <taxon>Nocardioidaceae</taxon>
        <taxon>Nocardioides</taxon>
    </lineage>
</organism>
<evidence type="ECO:0000256" key="6">
    <source>
        <dbReference type="SAM" id="MobiDB-lite"/>
    </source>
</evidence>
<feature type="transmembrane region" description="Helical" evidence="7">
    <location>
        <begin position="338"/>
        <end position="362"/>
    </location>
</feature>
<dbReference type="Gene3D" id="1.20.1250.20">
    <property type="entry name" value="MFS general substrate transporter like domains"/>
    <property type="match status" value="1"/>
</dbReference>
<evidence type="ECO:0000256" key="3">
    <source>
        <dbReference type="ARBA" id="ARBA00022692"/>
    </source>
</evidence>
<dbReference type="InterPro" id="IPR020846">
    <property type="entry name" value="MFS_dom"/>
</dbReference>
<keyword evidence="5 7" id="KW-0472">Membrane</keyword>
<feature type="transmembrane region" description="Helical" evidence="7">
    <location>
        <begin position="41"/>
        <end position="62"/>
    </location>
</feature>
<keyword evidence="4 7" id="KW-1133">Transmembrane helix</keyword>
<reference evidence="9 10" key="1">
    <citation type="submission" date="2023-11" db="EMBL/GenBank/DDBJ databases">
        <title>Novel species in genus Nocardioides.</title>
        <authorList>
            <person name="Zhou H."/>
        </authorList>
    </citation>
    <scope>NUCLEOTIDE SEQUENCE [LARGE SCALE GENOMIC DNA]</scope>
    <source>
        <strain evidence="9 10">S-58</strain>
    </source>
</reference>
<evidence type="ECO:0000313" key="9">
    <source>
        <dbReference type="EMBL" id="MDZ5660845.1"/>
    </source>
</evidence>
<comment type="subcellular location">
    <subcellularLocation>
        <location evidence="1">Cell membrane</location>
        <topology evidence="1">Multi-pass membrane protein</topology>
    </subcellularLocation>
</comment>